<evidence type="ECO:0000313" key="2">
    <source>
        <dbReference type="Proteomes" id="UP001057402"/>
    </source>
</evidence>
<gene>
    <name evidence="1" type="ORF">MLD38_015565</name>
</gene>
<dbReference type="Proteomes" id="UP001057402">
    <property type="component" value="Chromosome 4"/>
</dbReference>
<reference evidence="2" key="1">
    <citation type="journal article" date="2023" name="Front. Plant Sci.">
        <title>Chromosomal-level genome assembly of Melastoma candidum provides insights into trichome evolution.</title>
        <authorList>
            <person name="Zhong Y."/>
            <person name="Wu W."/>
            <person name="Sun C."/>
            <person name="Zou P."/>
            <person name="Liu Y."/>
            <person name="Dai S."/>
            <person name="Zhou R."/>
        </authorList>
    </citation>
    <scope>NUCLEOTIDE SEQUENCE [LARGE SCALE GENOMIC DNA]</scope>
</reference>
<sequence>MKKLVMSLDLEDDKAKQKAMKTVSSLPGIDLIAIDMKGKKMTVVGTVDPVRLVTRLRKYWQADIITVGPAKEPEKKEEGKAGEDGKKEEGKKEEGKKEEGKEGENKKDEAKKQPQAQQIPEHLLELIRARQYNPYMGMGNYPPPYMAMANPYMMNQQHPQMHHPPQPSHYVQRVVEEDNPNGCSIF</sequence>
<name>A0ACB9RPZ4_9MYRT</name>
<proteinExistence type="predicted"/>
<dbReference type="EMBL" id="CM042883">
    <property type="protein sequence ID" value="KAI4378022.1"/>
    <property type="molecule type" value="Genomic_DNA"/>
</dbReference>
<evidence type="ECO:0000313" key="1">
    <source>
        <dbReference type="EMBL" id="KAI4378022.1"/>
    </source>
</evidence>
<comment type="caution">
    <text evidence="1">The sequence shown here is derived from an EMBL/GenBank/DDBJ whole genome shotgun (WGS) entry which is preliminary data.</text>
</comment>
<keyword evidence="2" id="KW-1185">Reference proteome</keyword>
<accession>A0ACB9RPZ4</accession>
<protein>
    <submittedName>
        <fullName evidence="1">Uncharacterized protein</fullName>
    </submittedName>
</protein>
<organism evidence="1 2">
    <name type="scientific">Melastoma candidum</name>
    <dbReference type="NCBI Taxonomy" id="119954"/>
    <lineage>
        <taxon>Eukaryota</taxon>
        <taxon>Viridiplantae</taxon>
        <taxon>Streptophyta</taxon>
        <taxon>Embryophyta</taxon>
        <taxon>Tracheophyta</taxon>
        <taxon>Spermatophyta</taxon>
        <taxon>Magnoliopsida</taxon>
        <taxon>eudicotyledons</taxon>
        <taxon>Gunneridae</taxon>
        <taxon>Pentapetalae</taxon>
        <taxon>rosids</taxon>
        <taxon>malvids</taxon>
        <taxon>Myrtales</taxon>
        <taxon>Melastomataceae</taxon>
        <taxon>Melastomatoideae</taxon>
        <taxon>Melastomateae</taxon>
        <taxon>Melastoma</taxon>
    </lineage>
</organism>